<feature type="region of interest" description="Disordered" evidence="1">
    <location>
        <begin position="1"/>
        <end position="91"/>
    </location>
</feature>
<evidence type="ECO:0000313" key="3">
    <source>
        <dbReference type="Proteomes" id="UP001642360"/>
    </source>
</evidence>
<feature type="compositionally biased region" description="Polar residues" evidence="1">
    <location>
        <begin position="71"/>
        <end position="80"/>
    </location>
</feature>
<feature type="compositionally biased region" description="Low complexity" evidence="1">
    <location>
        <begin position="46"/>
        <end position="60"/>
    </location>
</feature>
<accession>A0ABC8TFJ3</accession>
<sequence>MDKQETGNSGKLHGGDPVGSCQESSMQNGSSPHATPSISPTASLISSDSCVSSCSDFSVDANSHGRGYQEEGNSNGSQVGPNFGLKRHPQDMRLPIHVSKIHRSSTVVKSNLEESNNLNARCNGGDVKYNGIGDDEETRNNGVERASSASDEETGFSSYNDETDSRFWLPPEPEDQEDDIEDSVANYDDDDDECGDGMNWGKPSSFSSFGEEGSGNYRFKEGKQKAMNEVMNGKFKDLVGQLLKTVGLASTGKDGEPWVDIVTSLSWEAALFVKPDASEGKAMDPDGYVKVKCIATGTRSQSQLIKGLVFKKHAAHKHMPTNYRNPKLLLIQGSLGLSSSRLYSFDSMNEEKDSLKSLIEMIEMCQPNVVLVEKTVSRDLQESILSKGMTLVFDMKLHRLERVARCTGSTILSSDTLIGQKLRQCDSFHFEKFVEEHAAPGDGGKRPSKTLMFLEGCPTRLGCTILLMGTHSDELKKVKCVVQCAVVMAYHLILETSFRLDQTMMFSTIPLTVEANLSLTDKQSPSGGSGGTIVSCFEVPSGESDSSFSIDVPISNGVHEDDSPDLNSGLEGNSSLSFEPYNPVILSGLSYLSASLKKVMGDNFPLFSTSRQCMSACFDFDERYPNGQIQTDVHVSSSPDTIDHGDMEVKGRPDEERALDNEQPLLSSTGCEAPLETHKSGGNNEDQVQSKDDISTVLDSASILVLMSSRNCTTGNMCEHSHFSHIKFYRNFDVPLGKFLRDNLLNQRLQCKTCGEPPEAHFYYYAHHNKQLMIKIRRLPIAKCLPGETEGKLWMWSRCGRCKSHNENSMATKRVLISAAARGLSFGKFLELSFSNYFLFSRPSSCGHSFHRDFLYFFGLGPMVALFKHSPVVNYSVSMPPQKLEFGNSIRGELLVKDFENVHMKGILMFMDVEISLKEIRSQFEGLTLNLKGSSKDFSDIEEMLKQERFQFEVK</sequence>
<dbReference type="Proteomes" id="UP001642360">
    <property type="component" value="Unassembled WGS sequence"/>
</dbReference>
<feature type="region of interest" description="Disordered" evidence="1">
    <location>
        <begin position="130"/>
        <end position="178"/>
    </location>
</feature>
<dbReference type="Pfam" id="PF00118">
    <property type="entry name" value="Cpn60_TCP1"/>
    <property type="match status" value="1"/>
</dbReference>
<protein>
    <recommendedName>
        <fullName evidence="4">1-phosphatidylinositol-3-phosphate 5-kinase</fullName>
    </recommendedName>
</protein>
<evidence type="ECO:0000313" key="2">
    <source>
        <dbReference type="EMBL" id="CAK9168126.1"/>
    </source>
</evidence>
<evidence type="ECO:0008006" key="4">
    <source>
        <dbReference type="Google" id="ProtNLM"/>
    </source>
</evidence>
<reference evidence="2 3" key="1">
    <citation type="submission" date="2024-02" db="EMBL/GenBank/DDBJ databases">
        <authorList>
            <person name="Vignale AGUSTIN F."/>
            <person name="Sosa J E."/>
            <person name="Modenutti C."/>
        </authorList>
    </citation>
    <scope>NUCLEOTIDE SEQUENCE [LARGE SCALE GENOMIC DNA]</scope>
</reference>
<dbReference type="Gene3D" id="3.50.7.10">
    <property type="entry name" value="GroEL"/>
    <property type="match status" value="1"/>
</dbReference>
<dbReference type="AlphaFoldDB" id="A0ABC8TFJ3"/>
<gene>
    <name evidence="2" type="ORF">ILEXP_LOCUS37459</name>
</gene>
<dbReference type="InterPro" id="IPR002423">
    <property type="entry name" value="Cpn60/GroEL/TCP-1"/>
</dbReference>
<comment type="caution">
    <text evidence="2">The sequence shown here is derived from an EMBL/GenBank/DDBJ whole genome shotgun (WGS) entry which is preliminary data.</text>
</comment>
<name>A0ABC8TFJ3_9AQUA</name>
<dbReference type="EMBL" id="CAUOFW020005013">
    <property type="protein sequence ID" value="CAK9168126.1"/>
    <property type="molecule type" value="Genomic_DNA"/>
</dbReference>
<dbReference type="CDD" id="cd03334">
    <property type="entry name" value="Fab1_TCP"/>
    <property type="match status" value="1"/>
</dbReference>
<keyword evidence="3" id="KW-1185">Reference proteome</keyword>
<feature type="region of interest" description="Disordered" evidence="1">
    <location>
        <begin position="661"/>
        <end position="691"/>
    </location>
</feature>
<proteinExistence type="predicted"/>
<dbReference type="FunFam" id="3.50.7.10:FF:000007">
    <property type="entry name" value="1-phosphatidylinositol 3-phosphate 5-kinase isoform X1"/>
    <property type="match status" value="1"/>
</dbReference>
<feature type="compositionally biased region" description="Polar residues" evidence="1">
    <location>
        <begin position="21"/>
        <end position="45"/>
    </location>
</feature>
<dbReference type="SUPFAM" id="SSF52029">
    <property type="entry name" value="GroEL apical domain-like"/>
    <property type="match status" value="1"/>
</dbReference>
<dbReference type="InterPro" id="IPR027409">
    <property type="entry name" value="GroEL-like_apical_dom_sf"/>
</dbReference>
<dbReference type="PANTHER" id="PTHR45748:SF4">
    <property type="entry name" value="1-PHOSPHATIDYLINOSITOL-3-PHOSPHATE 5-KINASE FAB1D-RELATED"/>
    <property type="match status" value="1"/>
</dbReference>
<dbReference type="PANTHER" id="PTHR45748">
    <property type="entry name" value="1-PHOSPHATIDYLINOSITOL 3-PHOSPHATE 5-KINASE-RELATED"/>
    <property type="match status" value="1"/>
</dbReference>
<evidence type="ECO:0000256" key="1">
    <source>
        <dbReference type="SAM" id="MobiDB-lite"/>
    </source>
</evidence>
<organism evidence="2 3">
    <name type="scientific">Ilex paraguariensis</name>
    <name type="common">yerba mate</name>
    <dbReference type="NCBI Taxonomy" id="185542"/>
    <lineage>
        <taxon>Eukaryota</taxon>
        <taxon>Viridiplantae</taxon>
        <taxon>Streptophyta</taxon>
        <taxon>Embryophyta</taxon>
        <taxon>Tracheophyta</taxon>
        <taxon>Spermatophyta</taxon>
        <taxon>Magnoliopsida</taxon>
        <taxon>eudicotyledons</taxon>
        <taxon>Gunneridae</taxon>
        <taxon>Pentapetalae</taxon>
        <taxon>asterids</taxon>
        <taxon>campanulids</taxon>
        <taxon>Aquifoliales</taxon>
        <taxon>Aquifoliaceae</taxon>
        <taxon>Ilex</taxon>
    </lineage>
</organism>